<proteinExistence type="predicted"/>
<feature type="region of interest" description="Disordered" evidence="3">
    <location>
        <begin position="146"/>
        <end position="230"/>
    </location>
</feature>
<dbReference type="InterPro" id="IPR003888">
    <property type="entry name" value="FYrich_N"/>
</dbReference>
<dbReference type="Proteomes" id="UP000567179">
    <property type="component" value="Unassembled WGS sequence"/>
</dbReference>
<dbReference type="PROSITE" id="PS51542">
    <property type="entry name" value="FYRN"/>
    <property type="match status" value="1"/>
</dbReference>
<evidence type="ECO:0000313" key="4">
    <source>
        <dbReference type="EMBL" id="KAF5317570.1"/>
    </source>
</evidence>
<feature type="region of interest" description="Disordered" evidence="3">
    <location>
        <begin position="305"/>
        <end position="383"/>
    </location>
</feature>
<dbReference type="EMBL" id="JAACJJ010000033">
    <property type="protein sequence ID" value="KAF5317570.1"/>
    <property type="molecule type" value="Genomic_DNA"/>
</dbReference>
<feature type="compositionally biased region" description="Low complexity" evidence="3">
    <location>
        <begin position="199"/>
        <end position="211"/>
    </location>
</feature>
<dbReference type="PROSITE" id="PS51543">
    <property type="entry name" value="FYRC"/>
    <property type="match status" value="1"/>
</dbReference>
<comment type="subcellular location">
    <subcellularLocation>
        <location evidence="1">Nucleus</location>
    </subcellularLocation>
</comment>
<feature type="compositionally biased region" description="Polar residues" evidence="3">
    <location>
        <begin position="728"/>
        <end position="739"/>
    </location>
</feature>
<feature type="compositionally biased region" description="Low complexity" evidence="3">
    <location>
        <begin position="713"/>
        <end position="723"/>
    </location>
</feature>
<feature type="compositionally biased region" description="Low complexity" evidence="3">
    <location>
        <begin position="325"/>
        <end position="349"/>
    </location>
</feature>
<feature type="compositionally biased region" description="Pro residues" evidence="3">
    <location>
        <begin position="443"/>
        <end position="452"/>
    </location>
</feature>
<evidence type="ECO:0000313" key="5">
    <source>
        <dbReference type="Proteomes" id="UP000567179"/>
    </source>
</evidence>
<feature type="region of interest" description="Disordered" evidence="3">
    <location>
        <begin position="443"/>
        <end position="475"/>
    </location>
</feature>
<feature type="compositionally biased region" description="Polar residues" evidence="3">
    <location>
        <begin position="146"/>
        <end position="183"/>
    </location>
</feature>
<feature type="compositionally biased region" description="Low complexity" evidence="3">
    <location>
        <begin position="356"/>
        <end position="381"/>
    </location>
</feature>
<organism evidence="4 5">
    <name type="scientific">Psilocybe cf. subviscida</name>
    <dbReference type="NCBI Taxonomy" id="2480587"/>
    <lineage>
        <taxon>Eukaryota</taxon>
        <taxon>Fungi</taxon>
        <taxon>Dikarya</taxon>
        <taxon>Basidiomycota</taxon>
        <taxon>Agaricomycotina</taxon>
        <taxon>Agaricomycetes</taxon>
        <taxon>Agaricomycetidae</taxon>
        <taxon>Agaricales</taxon>
        <taxon>Agaricineae</taxon>
        <taxon>Strophariaceae</taxon>
        <taxon>Psilocybe</taxon>
    </lineage>
</organism>
<feature type="compositionally biased region" description="Low complexity" evidence="3">
    <location>
        <begin position="784"/>
        <end position="802"/>
    </location>
</feature>
<dbReference type="GO" id="GO:0005634">
    <property type="term" value="C:nucleus"/>
    <property type="evidence" value="ECO:0007669"/>
    <property type="project" value="UniProtKB-SubCell"/>
</dbReference>
<comment type="caution">
    <text evidence="4">The sequence shown here is derived from an EMBL/GenBank/DDBJ whole genome shotgun (WGS) entry which is preliminary data.</text>
</comment>
<dbReference type="SMART" id="SM00541">
    <property type="entry name" value="FYRN"/>
    <property type="match status" value="1"/>
</dbReference>
<dbReference type="Pfam" id="PF05964">
    <property type="entry name" value="FYRN"/>
    <property type="match status" value="1"/>
</dbReference>
<dbReference type="AlphaFoldDB" id="A0A8H5B6B4"/>
<keyword evidence="2" id="KW-0539">Nucleus</keyword>
<feature type="compositionally biased region" description="Basic residues" evidence="3">
    <location>
        <begin position="188"/>
        <end position="198"/>
    </location>
</feature>
<evidence type="ECO:0000256" key="2">
    <source>
        <dbReference type="ARBA" id="ARBA00023242"/>
    </source>
</evidence>
<dbReference type="OrthoDB" id="285793at2759"/>
<protein>
    <recommendedName>
        <fullName evidence="6">Transforming growth factor beta regulator 1</fullName>
    </recommendedName>
</protein>
<feature type="region of interest" description="Disordered" evidence="3">
    <location>
        <begin position="713"/>
        <end position="816"/>
    </location>
</feature>
<evidence type="ECO:0008006" key="6">
    <source>
        <dbReference type="Google" id="ProtNLM"/>
    </source>
</evidence>
<sequence length="867" mass="92568">MTLCLGCLFKLAPRLSSRNAVPETTLMTDTSTTAPLPSDDSTVSTQTTEEIGEKYKSLKRQYAQLEQDSGAEGSEVRNVRRREEKEHLLQEIQDLEGRLQSNANTPVVPEQPPAQPGVPRIIRSPQARNLVASAYNSYIFNSPTKQLSKQAEQQQAEGSNASRVRQATTSTDVDMDVGNQSVDTPKTSPRRTTRKTRATAKAAAGTNGKPASTTQQATSPEPSKPVNESTTTIHTITDTHNNENNAGNPVASSSTTLAEVLSVSPTPNGDASHLQTIQNTPSVESILKVAEAAVAAQNAANQAKLEAMMRSQPSRPAVDPNLDPSLASASSNVSASSSSGETTPATGASNNPNPTPDASGATSSSSATPSTTTPIISSSLSNNPYATLLPRAGNSTANTMYPYPLFYPPLPGAPVAPTNPTSYHIPYNPYYYLTAPIPGPNGLYPPPPPNFPLSPAQPQRSASADRPAKPKRLKAHTVTTKSFSIPLVPRDKQNKPMLPLNVGIMTVISLGEVCMRDHFHTERYIFPVGYEVTRRYLSTVDPSSEVVYHCTILDGGDGPKFQIIPSDRPDRPIIAGTATGAWSNIVKQANAIRNRQHSNSVSGPDFFGLGQNTIKHLIQELPNADRLRDYVWQNFVEGGPLGGRHAAVIPALPEEYDSSMPLGAYYPKRDEQVDTTVPKGLSHYPQHIIAQAEAEKAQKLAQDHLRHRLHQLTQPQGQYQPQPIAGPSNPSALPQQVLANGQPHPQIMPGLGAIDGGLTIQEYQPPQEKQQQRNGKNPATGGVASPSSNAAAASAPARATRASTREEQLQQLQQQISAAQAQQQSLGIPMSGAEEASMATTFASIMSAYPVPGVSAPAISEHSTTSS</sequence>
<feature type="region of interest" description="Disordered" evidence="3">
    <location>
        <begin position="100"/>
        <end position="120"/>
    </location>
</feature>
<keyword evidence="5" id="KW-1185">Reference proteome</keyword>
<feature type="compositionally biased region" description="Polar residues" evidence="3">
    <location>
        <begin position="212"/>
        <end position="221"/>
    </location>
</feature>
<name>A0A8H5B6B4_9AGAR</name>
<reference evidence="4 5" key="1">
    <citation type="journal article" date="2020" name="ISME J.">
        <title>Uncovering the hidden diversity of litter-decomposition mechanisms in mushroom-forming fungi.</title>
        <authorList>
            <person name="Floudas D."/>
            <person name="Bentzer J."/>
            <person name="Ahren D."/>
            <person name="Johansson T."/>
            <person name="Persson P."/>
            <person name="Tunlid A."/>
        </authorList>
    </citation>
    <scope>NUCLEOTIDE SEQUENCE [LARGE SCALE GENOMIC DNA]</scope>
    <source>
        <strain evidence="4 5">CBS 101986</strain>
    </source>
</reference>
<gene>
    <name evidence="4" type="ORF">D9619_013217</name>
</gene>
<dbReference type="InterPro" id="IPR003889">
    <property type="entry name" value="FYrich_C"/>
</dbReference>
<dbReference type="SMART" id="SM00542">
    <property type="entry name" value="FYRC"/>
    <property type="match status" value="1"/>
</dbReference>
<dbReference type="Gene3D" id="3.30.160.360">
    <property type="match status" value="1"/>
</dbReference>
<dbReference type="Pfam" id="PF05965">
    <property type="entry name" value="FYRC"/>
    <property type="match status" value="1"/>
</dbReference>
<evidence type="ECO:0000256" key="1">
    <source>
        <dbReference type="ARBA" id="ARBA00004123"/>
    </source>
</evidence>
<accession>A0A8H5B6B4</accession>
<evidence type="ECO:0000256" key="3">
    <source>
        <dbReference type="SAM" id="MobiDB-lite"/>
    </source>
</evidence>